<gene>
    <name evidence="9" type="ORF">DMH04_28980</name>
</gene>
<accession>A0A428Z441</accession>
<keyword evidence="4 7" id="KW-0812">Transmembrane</keyword>
<dbReference type="PROSITE" id="PS50928">
    <property type="entry name" value="ABC_TM1"/>
    <property type="match status" value="1"/>
</dbReference>
<feature type="transmembrane region" description="Helical" evidence="7">
    <location>
        <begin position="133"/>
        <end position="155"/>
    </location>
</feature>
<sequence length="314" mass="32885">MIQLIVRRLLLAVPLLLIVSTLTFALTAVAPGDPAATILGSSATPESIAALNAKLGLNDPIVVQYWHWLEHAVTGDLGTSAVTSQSVGQAIGTRLPTTLSLVLLGTLVAAVVGIGLGMVSALGGRGLGRVTDILAVVGYVIPNFWLGLMLVYFLSVKLAWFPATGYVGLSDSPWGWLRSLVLPVTALAVMGATAVAKQTRDAMREVMSREFITALRADGFSERQIVFRHALRNAAIPIVTVTGVLFIGMFGGTVLVESVFVLPGLGGLAVSSAQTGDLTMLQGVAVVFCLAVVAVNLVVDLAYGWLNPKVRVQS</sequence>
<evidence type="ECO:0000256" key="2">
    <source>
        <dbReference type="ARBA" id="ARBA00022448"/>
    </source>
</evidence>
<dbReference type="GO" id="GO:0005886">
    <property type="term" value="C:plasma membrane"/>
    <property type="evidence" value="ECO:0007669"/>
    <property type="project" value="UniProtKB-SubCell"/>
</dbReference>
<keyword evidence="2 7" id="KW-0813">Transport</keyword>
<protein>
    <submittedName>
        <fullName evidence="9">ABC transporter permease</fullName>
    </submittedName>
</protein>
<dbReference type="RefSeq" id="WP_037273632.1">
    <property type="nucleotide sequence ID" value="NZ_QHKI01000027.1"/>
</dbReference>
<dbReference type="InterPro" id="IPR035906">
    <property type="entry name" value="MetI-like_sf"/>
</dbReference>
<proteinExistence type="inferred from homology"/>
<dbReference type="GO" id="GO:0055085">
    <property type="term" value="P:transmembrane transport"/>
    <property type="evidence" value="ECO:0007669"/>
    <property type="project" value="InterPro"/>
</dbReference>
<dbReference type="PANTHER" id="PTHR43163:SF6">
    <property type="entry name" value="DIPEPTIDE TRANSPORT SYSTEM PERMEASE PROTEIN DPPB-RELATED"/>
    <property type="match status" value="1"/>
</dbReference>
<comment type="similarity">
    <text evidence="7">Belongs to the binding-protein-dependent transport system permease family.</text>
</comment>
<comment type="subcellular location">
    <subcellularLocation>
        <location evidence="1 7">Cell membrane</location>
        <topology evidence="1 7">Multi-pass membrane protein</topology>
    </subcellularLocation>
</comment>
<dbReference type="Gene3D" id="1.10.3720.10">
    <property type="entry name" value="MetI-like"/>
    <property type="match status" value="1"/>
</dbReference>
<feature type="transmembrane region" description="Helical" evidence="7">
    <location>
        <begin position="175"/>
        <end position="196"/>
    </location>
</feature>
<evidence type="ECO:0000256" key="5">
    <source>
        <dbReference type="ARBA" id="ARBA00022989"/>
    </source>
</evidence>
<dbReference type="OrthoDB" id="9778910at2"/>
<evidence type="ECO:0000259" key="8">
    <source>
        <dbReference type="PROSITE" id="PS50928"/>
    </source>
</evidence>
<dbReference type="InterPro" id="IPR000515">
    <property type="entry name" value="MetI-like"/>
</dbReference>
<evidence type="ECO:0000313" key="9">
    <source>
        <dbReference type="EMBL" id="RSM80937.1"/>
    </source>
</evidence>
<evidence type="ECO:0000256" key="6">
    <source>
        <dbReference type="ARBA" id="ARBA00023136"/>
    </source>
</evidence>
<feature type="transmembrane region" description="Helical" evidence="7">
    <location>
        <begin position="234"/>
        <end position="260"/>
    </location>
</feature>
<dbReference type="Pfam" id="PF00528">
    <property type="entry name" value="BPD_transp_1"/>
    <property type="match status" value="1"/>
</dbReference>
<dbReference type="PANTHER" id="PTHR43163">
    <property type="entry name" value="DIPEPTIDE TRANSPORT SYSTEM PERMEASE PROTEIN DPPB-RELATED"/>
    <property type="match status" value="1"/>
</dbReference>
<feature type="transmembrane region" description="Helical" evidence="7">
    <location>
        <begin position="280"/>
        <end position="306"/>
    </location>
</feature>
<keyword evidence="3" id="KW-1003">Cell membrane</keyword>
<dbReference type="SUPFAM" id="SSF161098">
    <property type="entry name" value="MetI-like"/>
    <property type="match status" value="1"/>
</dbReference>
<dbReference type="InterPro" id="IPR045621">
    <property type="entry name" value="BPD_transp_1_N"/>
</dbReference>
<name>A0A428Z441_KIBAR</name>
<dbReference type="EMBL" id="QHKI01000027">
    <property type="protein sequence ID" value="RSM80937.1"/>
    <property type="molecule type" value="Genomic_DNA"/>
</dbReference>
<reference evidence="9 10" key="1">
    <citation type="submission" date="2018-05" db="EMBL/GenBank/DDBJ databases">
        <title>Evolution of GPA BGCs.</title>
        <authorList>
            <person name="Waglechner N."/>
            <person name="Wright G.D."/>
        </authorList>
    </citation>
    <scope>NUCLEOTIDE SEQUENCE [LARGE SCALE GENOMIC DNA]</scope>
    <source>
        <strain evidence="9 10">A82846</strain>
    </source>
</reference>
<evidence type="ECO:0000313" key="10">
    <source>
        <dbReference type="Proteomes" id="UP000287547"/>
    </source>
</evidence>
<evidence type="ECO:0000256" key="4">
    <source>
        <dbReference type="ARBA" id="ARBA00022692"/>
    </source>
</evidence>
<feature type="domain" description="ABC transmembrane type-1" evidence="8">
    <location>
        <begin position="95"/>
        <end position="299"/>
    </location>
</feature>
<organism evidence="9 10">
    <name type="scientific">Kibdelosporangium aridum</name>
    <dbReference type="NCBI Taxonomy" id="2030"/>
    <lineage>
        <taxon>Bacteria</taxon>
        <taxon>Bacillati</taxon>
        <taxon>Actinomycetota</taxon>
        <taxon>Actinomycetes</taxon>
        <taxon>Pseudonocardiales</taxon>
        <taxon>Pseudonocardiaceae</taxon>
        <taxon>Kibdelosporangium</taxon>
    </lineage>
</organism>
<keyword evidence="5 7" id="KW-1133">Transmembrane helix</keyword>
<feature type="transmembrane region" description="Helical" evidence="7">
    <location>
        <begin position="101"/>
        <end position="121"/>
    </location>
</feature>
<keyword evidence="6 7" id="KW-0472">Membrane</keyword>
<evidence type="ECO:0000256" key="7">
    <source>
        <dbReference type="RuleBase" id="RU363032"/>
    </source>
</evidence>
<comment type="caution">
    <text evidence="9">The sequence shown here is derived from an EMBL/GenBank/DDBJ whole genome shotgun (WGS) entry which is preliminary data.</text>
</comment>
<dbReference type="Pfam" id="PF19300">
    <property type="entry name" value="BPD_transp_1_N"/>
    <property type="match status" value="1"/>
</dbReference>
<dbReference type="CDD" id="cd06261">
    <property type="entry name" value="TM_PBP2"/>
    <property type="match status" value="1"/>
</dbReference>
<dbReference type="Proteomes" id="UP000287547">
    <property type="component" value="Unassembled WGS sequence"/>
</dbReference>
<dbReference type="AlphaFoldDB" id="A0A428Z441"/>
<evidence type="ECO:0000256" key="3">
    <source>
        <dbReference type="ARBA" id="ARBA00022475"/>
    </source>
</evidence>
<evidence type="ECO:0000256" key="1">
    <source>
        <dbReference type="ARBA" id="ARBA00004651"/>
    </source>
</evidence>